<keyword evidence="1" id="KW-0694">RNA-binding</keyword>
<gene>
    <name evidence="4" type="ORF">F5891DRAFT_1175777</name>
</gene>
<dbReference type="Proteomes" id="UP001195769">
    <property type="component" value="Unassembled WGS sequence"/>
</dbReference>
<keyword evidence="1" id="KW-0696">RNA-directed RNA polymerase</keyword>
<organism evidence="4 5">
    <name type="scientific">Suillus fuscotomentosus</name>
    <dbReference type="NCBI Taxonomy" id="1912939"/>
    <lineage>
        <taxon>Eukaryota</taxon>
        <taxon>Fungi</taxon>
        <taxon>Dikarya</taxon>
        <taxon>Basidiomycota</taxon>
        <taxon>Agaricomycotina</taxon>
        <taxon>Agaricomycetes</taxon>
        <taxon>Agaricomycetidae</taxon>
        <taxon>Boletales</taxon>
        <taxon>Suillineae</taxon>
        <taxon>Suillaceae</taxon>
        <taxon>Suillus</taxon>
    </lineage>
</organism>
<evidence type="ECO:0000256" key="1">
    <source>
        <dbReference type="RuleBase" id="RU363098"/>
    </source>
</evidence>
<feature type="domain" description="RDRP core" evidence="3">
    <location>
        <begin position="127"/>
        <end position="344"/>
    </location>
</feature>
<feature type="compositionally biased region" description="Acidic residues" evidence="2">
    <location>
        <begin position="61"/>
        <end position="73"/>
    </location>
</feature>
<feature type="region of interest" description="Disordered" evidence="2">
    <location>
        <begin position="59"/>
        <end position="93"/>
    </location>
</feature>
<accession>A0AAD4HEV6</accession>
<protein>
    <recommendedName>
        <fullName evidence="1">RNA-dependent RNA polymerase</fullName>
        <ecNumber evidence="1">2.7.7.48</ecNumber>
    </recommendedName>
</protein>
<evidence type="ECO:0000256" key="2">
    <source>
        <dbReference type="SAM" id="MobiDB-lite"/>
    </source>
</evidence>
<dbReference type="EC" id="2.7.7.48" evidence="1"/>
<reference evidence="4" key="1">
    <citation type="journal article" date="2020" name="New Phytol.">
        <title>Comparative genomics reveals dynamic genome evolution in host specialist ectomycorrhizal fungi.</title>
        <authorList>
            <person name="Lofgren L.A."/>
            <person name="Nguyen N.H."/>
            <person name="Vilgalys R."/>
            <person name="Ruytinx J."/>
            <person name="Liao H.L."/>
            <person name="Branco S."/>
            <person name="Kuo A."/>
            <person name="LaButti K."/>
            <person name="Lipzen A."/>
            <person name="Andreopoulos W."/>
            <person name="Pangilinan J."/>
            <person name="Riley R."/>
            <person name="Hundley H."/>
            <person name="Na H."/>
            <person name="Barry K."/>
            <person name="Grigoriev I.V."/>
            <person name="Stajich J.E."/>
            <person name="Kennedy P.G."/>
        </authorList>
    </citation>
    <scope>NUCLEOTIDE SEQUENCE</scope>
    <source>
        <strain evidence="4">FC203</strain>
    </source>
</reference>
<keyword evidence="1" id="KW-0548">Nucleotidyltransferase</keyword>
<comment type="caution">
    <text evidence="4">The sequence shown here is derived from an EMBL/GenBank/DDBJ whole genome shotgun (WGS) entry which is preliminary data.</text>
</comment>
<evidence type="ECO:0000313" key="5">
    <source>
        <dbReference type="Proteomes" id="UP001195769"/>
    </source>
</evidence>
<feature type="compositionally biased region" description="Polar residues" evidence="2">
    <location>
        <begin position="78"/>
        <end position="93"/>
    </location>
</feature>
<dbReference type="GeneID" id="64660033"/>
<keyword evidence="1" id="KW-0808">Transferase</keyword>
<sequence>MADGLHNEVRQLTEWDGHDSMLVVWRAVERADRVVICRRRRRRIAGQLRALGLGEFRPNEELGDEIDDDDGDVVLDQPPTTSDPRSRNPHSGQPTSLHEFVLELLQAGFYPLKFDPLFSKSAVILKVWRNPTRLPSDVQKATAVSHPKLTSYFDVIIFPVQDCDGGELLLLLIFLSDCFFEDTVVLVWSKDLVENFNGAPLCETPVDLRNDFEEDIKHLLDFDQRVSKLSDKEAQIAFQKVLLLELVETKYKLYSGFHDAVVYQDGYDSTTAVRLAYMFTTCLDAKKTGLRVKHDVFEAHRKFYGSRKPYYKVVALKKNDSPREDLPPVKRISSSPSILDDLVDKGNRLRDEFVEKYSSLRSSSPCALDHDTHLTSPYTSASYMATQAVHVGFQGLQVNLIVAKMHVEKAYQDWILKVVQYFAQRPLFQDVLSFSEEEIKTIMASYAYTRNQSFGFSVAFRELCVIKVRVQGGVPFEDKFAQALSQAQDDTDD</sequence>
<dbReference type="Pfam" id="PF05183">
    <property type="entry name" value="RdRP"/>
    <property type="match status" value="1"/>
</dbReference>
<dbReference type="RefSeq" id="XP_041220626.1">
    <property type="nucleotide sequence ID" value="XM_041365735.1"/>
</dbReference>
<name>A0AAD4HEV6_9AGAM</name>
<dbReference type="GO" id="GO:0003968">
    <property type="term" value="F:RNA-directed RNA polymerase activity"/>
    <property type="evidence" value="ECO:0007669"/>
    <property type="project" value="UniProtKB-KW"/>
</dbReference>
<comment type="catalytic activity">
    <reaction evidence="1">
        <text>RNA(n) + a ribonucleoside 5'-triphosphate = RNA(n+1) + diphosphate</text>
        <dbReference type="Rhea" id="RHEA:21248"/>
        <dbReference type="Rhea" id="RHEA-COMP:14527"/>
        <dbReference type="Rhea" id="RHEA-COMP:17342"/>
        <dbReference type="ChEBI" id="CHEBI:33019"/>
        <dbReference type="ChEBI" id="CHEBI:61557"/>
        <dbReference type="ChEBI" id="CHEBI:140395"/>
        <dbReference type="EC" id="2.7.7.48"/>
    </reaction>
</comment>
<dbReference type="GO" id="GO:0003723">
    <property type="term" value="F:RNA binding"/>
    <property type="evidence" value="ECO:0007669"/>
    <property type="project" value="UniProtKB-KW"/>
</dbReference>
<comment type="similarity">
    <text evidence="1">Belongs to the RdRP family.</text>
</comment>
<evidence type="ECO:0000259" key="3">
    <source>
        <dbReference type="Pfam" id="PF05183"/>
    </source>
</evidence>
<proteinExistence type="inferred from homology"/>
<dbReference type="InterPro" id="IPR057596">
    <property type="entry name" value="RDRP_core"/>
</dbReference>
<dbReference type="AlphaFoldDB" id="A0AAD4HEV6"/>
<evidence type="ECO:0000313" key="4">
    <source>
        <dbReference type="EMBL" id="KAG1895050.1"/>
    </source>
</evidence>
<keyword evidence="5" id="KW-1185">Reference proteome</keyword>
<dbReference type="EMBL" id="JABBWK010000071">
    <property type="protein sequence ID" value="KAG1895050.1"/>
    <property type="molecule type" value="Genomic_DNA"/>
</dbReference>